<comment type="caution">
    <text evidence="1">The sequence shown here is derived from an EMBL/GenBank/DDBJ whole genome shotgun (WGS) entry which is preliminary data.</text>
</comment>
<reference evidence="1 2" key="1">
    <citation type="submission" date="2019-06" db="EMBL/GenBank/DDBJ databases">
        <title>Tsukamurella conjunctivitidis sp. nov., Tsukamurella assacharolytica sp. nov. and Tsukamurella sputae sp. nov. isolated from patients with conjunctivitis, bacteraemia (lymphoma) and respiratory infection (sputum) in Hong Kong.</title>
        <authorList>
            <person name="Teng J.L.L."/>
            <person name="Lee H.H."/>
            <person name="Fong J.Y.H."/>
            <person name="Fok K.M.N."/>
            <person name="Lau S.K.P."/>
            <person name="Woo P.C.Y."/>
        </authorList>
    </citation>
    <scope>NUCLEOTIDE SEQUENCE [LARGE SCALE GENOMIC DNA]</scope>
    <source>
        <strain evidence="1 2">HKU71</strain>
    </source>
</reference>
<organism evidence="1 2">
    <name type="scientific">Tsukamurella asaccharolytica</name>
    <dbReference type="NCBI Taxonomy" id="2592067"/>
    <lineage>
        <taxon>Bacteria</taxon>
        <taxon>Bacillati</taxon>
        <taxon>Actinomycetota</taxon>
        <taxon>Actinomycetes</taxon>
        <taxon>Mycobacteriales</taxon>
        <taxon>Tsukamurellaceae</taxon>
        <taxon>Tsukamurella</taxon>
    </lineage>
</organism>
<keyword evidence="2" id="KW-1185">Reference proteome</keyword>
<gene>
    <name evidence="1" type="ORF">FK529_06090</name>
</gene>
<dbReference type="OrthoDB" id="4378220at2"/>
<dbReference type="AlphaFoldDB" id="A0A5C5REQ0"/>
<protein>
    <submittedName>
        <fullName evidence="1">Uncharacterized protein</fullName>
    </submittedName>
</protein>
<dbReference type="Proteomes" id="UP000317291">
    <property type="component" value="Unassembled WGS sequence"/>
</dbReference>
<name>A0A5C5REQ0_9ACTN</name>
<dbReference type="RefSeq" id="WP_146560102.1">
    <property type="nucleotide sequence ID" value="NZ_VIGW01000002.1"/>
</dbReference>
<evidence type="ECO:0000313" key="2">
    <source>
        <dbReference type="Proteomes" id="UP000317291"/>
    </source>
</evidence>
<dbReference type="EMBL" id="VIGW01000002">
    <property type="protein sequence ID" value="TWS20883.1"/>
    <property type="molecule type" value="Genomic_DNA"/>
</dbReference>
<proteinExistence type="predicted"/>
<sequence>MPEDCYISLAHGAYQVYDSRSAAQMSVLVGSMLKEHLPNAYCFAGDWRGVQFLLESQGAARDRGSAVYIFDPSRMVLDEITTYGKVLDAQENESIANGADPEALRDWLQSHGLGELPNFTCVGTDRFYFMQNSQLNAETPRLDDEPIAMISFVGAAGKVYLGMQ</sequence>
<evidence type="ECO:0000313" key="1">
    <source>
        <dbReference type="EMBL" id="TWS20883.1"/>
    </source>
</evidence>
<accession>A0A5C5REQ0</accession>